<dbReference type="Pfam" id="PF00566">
    <property type="entry name" value="RabGAP-TBC"/>
    <property type="match status" value="1"/>
</dbReference>
<proteinExistence type="predicted"/>
<comment type="caution">
    <text evidence="4">The sequence shown here is derived from an EMBL/GenBank/DDBJ whole genome shotgun (WGS) entry which is preliminary data.</text>
</comment>
<feature type="region of interest" description="Disordered" evidence="2">
    <location>
        <begin position="22"/>
        <end position="49"/>
    </location>
</feature>
<dbReference type="InterPro" id="IPR050302">
    <property type="entry name" value="Rab_GAP_TBC_domain"/>
</dbReference>
<dbReference type="GO" id="GO:0031267">
    <property type="term" value="F:small GTPase binding"/>
    <property type="evidence" value="ECO:0007669"/>
    <property type="project" value="TreeGrafter"/>
</dbReference>
<dbReference type="GO" id="GO:0005096">
    <property type="term" value="F:GTPase activator activity"/>
    <property type="evidence" value="ECO:0007669"/>
    <property type="project" value="TreeGrafter"/>
</dbReference>
<feature type="coiled-coil region" evidence="1">
    <location>
        <begin position="238"/>
        <end position="272"/>
    </location>
</feature>
<dbReference type="InterPro" id="IPR000195">
    <property type="entry name" value="Rab-GAP-TBC_dom"/>
</dbReference>
<name>A0AAN6D4W9_9ASCO</name>
<dbReference type="GO" id="GO:0030427">
    <property type="term" value="C:site of polarized growth"/>
    <property type="evidence" value="ECO:0007669"/>
    <property type="project" value="UniProtKB-ARBA"/>
</dbReference>
<evidence type="ECO:0000313" key="4">
    <source>
        <dbReference type="EMBL" id="KAG7726101.1"/>
    </source>
</evidence>
<dbReference type="PANTHER" id="PTHR47219">
    <property type="entry name" value="RAB GTPASE-ACTIVATING PROTEIN 1-LIKE"/>
    <property type="match status" value="1"/>
</dbReference>
<dbReference type="InterPro" id="IPR035969">
    <property type="entry name" value="Rab-GAP_TBC_sf"/>
</dbReference>
<evidence type="ECO:0000256" key="2">
    <source>
        <dbReference type="SAM" id="MobiDB-lite"/>
    </source>
</evidence>
<evidence type="ECO:0000259" key="3">
    <source>
        <dbReference type="PROSITE" id="PS50086"/>
    </source>
</evidence>
<dbReference type="PROSITE" id="PS50086">
    <property type="entry name" value="TBC_RABGAP"/>
    <property type="match status" value="1"/>
</dbReference>
<accession>A0AAN6D4W9</accession>
<sequence>MLLPSLLEVIQQESFEDVPLNGTVSRSSTVHSLPRKRGGAAPGTAAGTSPEAVFITPSQRLRLGQKKRTMAAEMMRRSSALDTADFLSDDELPDDLIVYNVPYTRPLRSLAQREQAYRPSPLRPLRKYGSVSSFSSFGSPKTRASSIFSASSDLSELSLLEDDSKFSDDACRLSLSEDPLVIESLERIAMLNSYKHLSAPATSKEKLGYLTVTRQTNLPPKDPREASKHTRDYQRLLQAQIDQEQKKLAERKRHLEEQAKQTEKDRAAWRAVLRDYDRLVCLAETRELWWRGVPADLRINVWIRQMGRTELSDSQIAQYLSEADNIISKACDFKVQRPDPKQFAAQNSKNIHLIRSVQSYSDLIQQAFPNLLIFQYGQAFDSILKVMLAFNLHQRESASRQFQQIQLTHLVNLICVLYYNLRDEKLTLRMFVNLASKKLIYHLLVDTNNEYLEDITAQFDKFLAKTSPAIHAHFKAVGLQPRTVIANTVPSLFSKCLNMDVCSRLVDIYIFEGDTFPLRVLLALIRKIQYKLLGSKEEICNVLGPECLAHLNKSEKYAYKYLDVGDAIEFITDVRTVLRRQSVPQ</sequence>
<feature type="compositionally biased region" description="Polar residues" evidence="2">
    <location>
        <begin position="22"/>
        <end position="31"/>
    </location>
</feature>
<evidence type="ECO:0000313" key="5">
    <source>
        <dbReference type="Proteomes" id="UP000738402"/>
    </source>
</evidence>
<protein>
    <recommendedName>
        <fullName evidence="3">Rab-GAP TBC domain-containing protein</fullName>
    </recommendedName>
</protein>
<dbReference type="AlphaFoldDB" id="A0AAN6D4W9"/>
<dbReference type="Gene3D" id="1.10.472.80">
    <property type="entry name" value="Ypt/Rab-GAP domain of gyp1p, domain 3"/>
    <property type="match status" value="1"/>
</dbReference>
<dbReference type="Proteomes" id="UP000738402">
    <property type="component" value="Unassembled WGS sequence"/>
</dbReference>
<evidence type="ECO:0000256" key="1">
    <source>
        <dbReference type="SAM" id="Coils"/>
    </source>
</evidence>
<dbReference type="SMART" id="SM00164">
    <property type="entry name" value="TBC"/>
    <property type="match status" value="1"/>
</dbReference>
<dbReference type="EMBL" id="JAHLUH010000010">
    <property type="protein sequence ID" value="KAG7726101.1"/>
    <property type="molecule type" value="Genomic_DNA"/>
</dbReference>
<dbReference type="Gene3D" id="1.10.10.750">
    <property type="entry name" value="Ypt/Rab-GAP domain of gyp1p, domain 1"/>
    <property type="match status" value="1"/>
</dbReference>
<keyword evidence="1" id="KW-0175">Coiled coil</keyword>
<organism evidence="4 5">
    <name type="scientific">Ogataea haglerorum</name>
    <dbReference type="NCBI Taxonomy" id="1937702"/>
    <lineage>
        <taxon>Eukaryota</taxon>
        <taxon>Fungi</taxon>
        <taxon>Dikarya</taxon>
        <taxon>Ascomycota</taxon>
        <taxon>Saccharomycotina</taxon>
        <taxon>Pichiomycetes</taxon>
        <taxon>Pichiales</taxon>
        <taxon>Pichiaceae</taxon>
        <taxon>Ogataea</taxon>
    </lineage>
</organism>
<reference evidence="4" key="1">
    <citation type="journal article" date="2021" name="G3 (Bethesda)">
        <title>Genomic diversity, chromosomal rearrangements, and interspecies hybridization in the ogataea polymorpha species complex.</title>
        <authorList>
            <person name="Hanson S.J."/>
            <person name="Cinneide E.O."/>
            <person name="Salzberg L.I."/>
            <person name="Wolfe K.H."/>
            <person name="McGowan J."/>
            <person name="Fitzpatrick D.A."/>
            <person name="Matlin K."/>
        </authorList>
    </citation>
    <scope>NUCLEOTIDE SEQUENCE</scope>
    <source>
        <strain evidence="4">83-405-1</strain>
    </source>
</reference>
<feature type="domain" description="Rab-GAP TBC" evidence="3">
    <location>
        <begin position="292"/>
        <end position="513"/>
    </location>
</feature>
<dbReference type="PANTHER" id="PTHR47219:SF9">
    <property type="entry name" value="GTPASE ACTIVATING PROTEIN AND CENTROSOME-ASSOCIATED, ISOFORM B"/>
    <property type="match status" value="1"/>
</dbReference>
<gene>
    <name evidence="4" type="ORF">KL933_003543</name>
</gene>
<dbReference type="SUPFAM" id="SSF47923">
    <property type="entry name" value="Ypt/Rab-GAP domain of gyp1p"/>
    <property type="match status" value="2"/>
</dbReference>